<evidence type="ECO:0000256" key="4">
    <source>
        <dbReference type="ARBA" id="ARBA00022692"/>
    </source>
</evidence>
<evidence type="ECO:0000256" key="10">
    <source>
        <dbReference type="SAM" id="Phobius"/>
    </source>
</evidence>
<evidence type="ECO:0000313" key="12">
    <source>
        <dbReference type="Proteomes" id="UP000663852"/>
    </source>
</evidence>
<evidence type="ECO:0008006" key="13">
    <source>
        <dbReference type="Google" id="ProtNLM"/>
    </source>
</evidence>
<feature type="compositionally biased region" description="Polar residues" evidence="9">
    <location>
        <begin position="1"/>
        <end position="24"/>
    </location>
</feature>
<dbReference type="Pfam" id="PF02937">
    <property type="entry name" value="COX6C"/>
    <property type="match status" value="1"/>
</dbReference>
<comment type="similarity">
    <text evidence="3">Belongs to the cytochrome c oxidase subunit 6c family.</text>
</comment>
<keyword evidence="8 10" id="KW-0472">Membrane</keyword>
<feature type="region of interest" description="Disordered" evidence="9">
    <location>
        <begin position="1"/>
        <end position="26"/>
    </location>
</feature>
<evidence type="ECO:0000256" key="5">
    <source>
        <dbReference type="ARBA" id="ARBA00022792"/>
    </source>
</evidence>
<evidence type="ECO:0000256" key="9">
    <source>
        <dbReference type="SAM" id="MobiDB-lite"/>
    </source>
</evidence>
<dbReference type="SUPFAM" id="SSF81415">
    <property type="entry name" value="Mitochondrial cytochrome c oxidase subunit VIc"/>
    <property type="match status" value="1"/>
</dbReference>
<keyword evidence="6 10" id="KW-1133">Transmembrane helix</keyword>
<evidence type="ECO:0000256" key="6">
    <source>
        <dbReference type="ARBA" id="ARBA00022989"/>
    </source>
</evidence>
<evidence type="ECO:0000313" key="11">
    <source>
        <dbReference type="EMBL" id="CAF0966405.1"/>
    </source>
</evidence>
<evidence type="ECO:0000256" key="7">
    <source>
        <dbReference type="ARBA" id="ARBA00023128"/>
    </source>
</evidence>
<dbReference type="OrthoDB" id="10051322at2759"/>
<keyword evidence="4 10" id="KW-0812">Transmembrane</keyword>
<name>A0A814EDU1_ADIRI</name>
<dbReference type="PANTHER" id="PTHR48416:SF1">
    <property type="entry name" value="CYTOCHROME C OXIDASE SUBUNIT 6C"/>
    <property type="match status" value="1"/>
</dbReference>
<dbReference type="GO" id="GO:0005743">
    <property type="term" value="C:mitochondrial inner membrane"/>
    <property type="evidence" value="ECO:0007669"/>
    <property type="project" value="UniProtKB-SubCell"/>
</dbReference>
<protein>
    <recommendedName>
        <fullName evidence="13">Mitochondrial cytochrome c oxidase subunit VIc/VIIs domain-containing protein</fullName>
    </recommendedName>
</protein>
<keyword evidence="5" id="KW-0999">Mitochondrion inner membrane</keyword>
<feature type="transmembrane region" description="Helical" evidence="10">
    <location>
        <begin position="114"/>
        <end position="131"/>
    </location>
</feature>
<dbReference type="InterPro" id="IPR034884">
    <property type="entry name" value="Cytochrome_c_oxidase_VIc/VIIs"/>
</dbReference>
<dbReference type="InterPro" id="IPR051389">
    <property type="entry name" value="Cytochrome_c_oxidase_VIc"/>
</dbReference>
<keyword evidence="7" id="KW-0496">Mitochondrion</keyword>
<organism evidence="11 12">
    <name type="scientific">Adineta ricciae</name>
    <name type="common">Rotifer</name>
    <dbReference type="NCBI Taxonomy" id="249248"/>
    <lineage>
        <taxon>Eukaryota</taxon>
        <taxon>Metazoa</taxon>
        <taxon>Spiralia</taxon>
        <taxon>Gnathifera</taxon>
        <taxon>Rotifera</taxon>
        <taxon>Eurotatoria</taxon>
        <taxon>Bdelloidea</taxon>
        <taxon>Adinetida</taxon>
        <taxon>Adinetidae</taxon>
        <taxon>Adineta</taxon>
    </lineage>
</organism>
<dbReference type="PANTHER" id="PTHR48416">
    <property type="entry name" value="CYTOCHROME C OXIDASE SUBUNIT 6C"/>
    <property type="match status" value="1"/>
</dbReference>
<dbReference type="Gene3D" id="4.10.93.10">
    <property type="entry name" value="Mitochondrial cytochrome c oxidase subunit VIc/VIIs"/>
    <property type="match status" value="1"/>
</dbReference>
<comment type="pathway">
    <text evidence="2">Energy metabolism; oxidative phosphorylation.</text>
</comment>
<gene>
    <name evidence="11" type="ORF">EDS130_LOCUS13142</name>
</gene>
<reference evidence="11" key="1">
    <citation type="submission" date="2021-02" db="EMBL/GenBank/DDBJ databases">
        <authorList>
            <person name="Nowell W R."/>
        </authorList>
    </citation>
    <scope>NUCLEOTIDE SEQUENCE</scope>
</reference>
<dbReference type="Proteomes" id="UP000663852">
    <property type="component" value="Unassembled WGS sequence"/>
</dbReference>
<comment type="caution">
    <text evidence="11">The sequence shown here is derived from an EMBL/GenBank/DDBJ whole genome shotgun (WGS) entry which is preliminary data.</text>
</comment>
<accession>A0A814EDU1</accession>
<evidence type="ECO:0000256" key="1">
    <source>
        <dbReference type="ARBA" id="ARBA00004434"/>
    </source>
</evidence>
<dbReference type="AlphaFoldDB" id="A0A814EDU1"/>
<evidence type="ECO:0000256" key="2">
    <source>
        <dbReference type="ARBA" id="ARBA00004673"/>
    </source>
</evidence>
<dbReference type="InterPro" id="IPR037169">
    <property type="entry name" value="Cytochrome_c_oxidase_VIc_sf"/>
</dbReference>
<comment type="subcellular location">
    <subcellularLocation>
        <location evidence="1">Mitochondrion inner membrane</location>
        <topology evidence="1">Single-pass membrane protein</topology>
    </subcellularLocation>
</comment>
<proteinExistence type="inferred from homology"/>
<sequence length="153" mass="16794">MSSKTDAVSTAKSGGTKAPSSTASGRPVLKNLTRARVPRAGLIGVSMAIVGAVTWKVLVSDRHKDHFTSFYKSFDPERDYARMKASGVFKSLEGVERPAWLSEYEVNKINQNELLLSMVIFFIAFLIAVVSNKHDKHLAASFPYLCSPFSLVP</sequence>
<dbReference type="EMBL" id="CAJNOJ010000051">
    <property type="protein sequence ID" value="CAF0966405.1"/>
    <property type="molecule type" value="Genomic_DNA"/>
</dbReference>
<feature type="transmembrane region" description="Helical" evidence="10">
    <location>
        <begin position="40"/>
        <end position="58"/>
    </location>
</feature>
<evidence type="ECO:0000256" key="3">
    <source>
        <dbReference type="ARBA" id="ARBA00007204"/>
    </source>
</evidence>
<evidence type="ECO:0000256" key="8">
    <source>
        <dbReference type="ARBA" id="ARBA00023136"/>
    </source>
</evidence>